<dbReference type="Proteomes" id="UP001312865">
    <property type="component" value="Unassembled WGS sequence"/>
</dbReference>
<gene>
    <name evidence="3" type="ORF">WAK64_13580</name>
</gene>
<protein>
    <submittedName>
        <fullName evidence="3">DHHA1 domain-containing protein</fullName>
    </submittedName>
</protein>
<evidence type="ECO:0000313" key="4">
    <source>
        <dbReference type="Proteomes" id="UP001312865"/>
    </source>
</evidence>
<evidence type="ECO:0000313" key="3">
    <source>
        <dbReference type="EMBL" id="MEI5908086.1"/>
    </source>
</evidence>
<accession>A0ABU8HFU4</accession>
<dbReference type="Pfam" id="PF26386">
    <property type="entry name" value="NrnB_C"/>
    <property type="match status" value="1"/>
</dbReference>
<organism evidence="3 4">
    <name type="scientific">Bacillus spongiae</name>
    <dbReference type="NCBI Taxonomy" id="2683610"/>
    <lineage>
        <taxon>Bacteria</taxon>
        <taxon>Bacillati</taxon>
        <taxon>Bacillota</taxon>
        <taxon>Bacilli</taxon>
        <taxon>Bacillales</taxon>
        <taxon>Bacillaceae</taxon>
        <taxon>Bacillus</taxon>
    </lineage>
</organism>
<dbReference type="InterPro" id="IPR003156">
    <property type="entry name" value="DHHA1_dom"/>
</dbReference>
<dbReference type="PANTHER" id="PTHR42146:SF1">
    <property type="entry name" value="OLIGORIBONUCLEASE NRNB"/>
    <property type="match status" value="1"/>
</dbReference>
<dbReference type="Gene3D" id="3.10.310.30">
    <property type="match status" value="1"/>
</dbReference>
<feature type="domain" description="DHHA1" evidence="1">
    <location>
        <begin position="256"/>
        <end position="302"/>
    </location>
</feature>
<dbReference type="InterPro" id="IPR058608">
    <property type="entry name" value="NrnB_C"/>
</dbReference>
<keyword evidence="4" id="KW-1185">Reference proteome</keyword>
<comment type="caution">
    <text evidence="3">The sequence shown here is derived from an EMBL/GenBank/DDBJ whole genome shotgun (WGS) entry which is preliminary data.</text>
</comment>
<evidence type="ECO:0000259" key="2">
    <source>
        <dbReference type="Pfam" id="PF26386"/>
    </source>
</evidence>
<dbReference type="SUPFAM" id="SSF64182">
    <property type="entry name" value="DHH phosphoesterases"/>
    <property type="match status" value="1"/>
</dbReference>
<sequence>MIHLITHNDLDGMGCGILGKLAFNQEIKVYYSSIGSMHYTLQLLLEENIKDPIYITDLSVNEEEEKLISKKVEKGRTIKLIDHHQSALHLNQHDWATVCVKQDDNQLTSATSLFYKYLVQKNHLTLGVPVIDQFVELVRQYDTWEWEVNNNTCAKQLNDLLGIMSLNQFEKRILNKLKGEDSFHFDAFETNLLELEEEKIERYVKRKKRQVYQVQFDGHYVGVVHAEAYISELGNVLGREFPHLEYIILLSLGSKRMSFRTISDNVDVSEVAKKFKGGGHQKAAGGNITKKAFESFVLKAFEQSPIYKDAEKNEENYKENKKGTLFTNGDDLFIVLVATDEEWNVIVNGTKEAVSYKTYKEAEIFMKRKYNVGLANDEIFAEYIQTKT</sequence>
<dbReference type="Pfam" id="PF02272">
    <property type="entry name" value="DHHA1"/>
    <property type="match status" value="1"/>
</dbReference>
<dbReference type="PANTHER" id="PTHR42146">
    <property type="entry name" value="3',5'-CYCLIC-NUCLEOTIDE PHOSPHODIESTERASE"/>
    <property type="match status" value="1"/>
</dbReference>
<dbReference type="InterPro" id="IPR038763">
    <property type="entry name" value="DHH_sf"/>
</dbReference>
<feature type="domain" description="Oligoribonuclease NrnB C-terminal" evidence="2">
    <location>
        <begin position="323"/>
        <end position="386"/>
    </location>
</feature>
<reference evidence="3 4" key="1">
    <citation type="journal article" date="2018" name="J. Microbiol.">
        <title>Bacillus spongiae sp. nov., isolated from sponge of Jeju Island.</title>
        <authorList>
            <person name="Lee G.E."/>
            <person name="Im W.T."/>
            <person name="Park J.S."/>
        </authorList>
    </citation>
    <scope>NUCLEOTIDE SEQUENCE [LARGE SCALE GENOMIC DNA]</scope>
    <source>
        <strain evidence="3 4">135PIL107-10</strain>
    </source>
</reference>
<proteinExistence type="predicted"/>
<dbReference type="EMBL" id="JBBAXC010000010">
    <property type="protein sequence ID" value="MEI5908086.1"/>
    <property type="molecule type" value="Genomic_DNA"/>
</dbReference>
<dbReference type="RefSeq" id="WP_336587522.1">
    <property type="nucleotide sequence ID" value="NZ_JBBAXC010000010.1"/>
</dbReference>
<name>A0ABU8HFU4_9BACI</name>
<evidence type="ECO:0000259" key="1">
    <source>
        <dbReference type="Pfam" id="PF02272"/>
    </source>
</evidence>
<dbReference type="InterPro" id="IPR052968">
    <property type="entry name" value="Nucleotide_metab_enz"/>
</dbReference>